<comment type="caution">
    <text evidence="2">The sequence shown here is derived from an EMBL/GenBank/DDBJ whole genome shotgun (WGS) entry which is preliminary data.</text>
</comment>
<gene>
    <name evidence="2" type="ORF">PCOR1329_LOCUS68724</name>
</gene>
<dbReference type="Proteomes" id="UP001189429">
    <property type="component" value="Unassembled WGS sequence"/>
</dbReference>
<evidence type="ECO:0000313" key="3">
    <source>
        <dbReference type="Proteomes" id="UP001189429"/>
    </source>
</evidence>
<proteinExistence type="predicted"/>
<feature type="non-terminal residue" evidence="2">
    <location>
        <position position="178"/>
    </location>
</feature>
<feature type="region of interest" description="Disordered" evidence="1">
    <location>
        <begin position="1"/>
        <end position="53"/>
    </location>
</feature>
<keyword evidence="3" id="KW-1185">Reference proteome</keyword>
<dbReference type="EMBL" id="CAUYUJ010018982">
    <property type="protein sequence ID" value="CAK0887750.1"/>
    <property type="molecule type" value="Genomic_DNA"/>
</dbReference>
<protein>
    <submittedName>
        <fullName evidence="2">Uncharacterized protein</fullName>
    </submittedName>
</protein>
<organism evidence="2 3">
    <name type="scientific">Prorocentrum cordatum</name>
    <dbReference type="NCBI Taxonomy" id="2364126"/>
    <lineage>
        <taxon>Eukaryota</taxon>
        <taxon>Sar</taxon>
        <taxon>Alveolata</taxon>
        <taxon>Dinophyceae</taxon>
        <taxon>Prorocentrales</taxon>
        <taxon>Prorocentraceae</taxon>
        <taxon>Prorocentrum</taxon>
    </lineage>
</organism>
<accession>A0ABN9WR25</accession>
<evidence type="ECO:0000256" key="1">
    <source>
        <dbReference type="SAM" id="MobiDB-lite"/>
    </source>
</evidence>
<feature type="compositionally biased region" description="Basic and acidic residues" evidence="1">
    <location>
        <begin position="28"/>
        <end position="38"/>
    </location>
</feature>
<name>A0ABN9WR25_9DINO</name>
<sequence>MAPAAASTGKGSAIKSLGKARCGTPKPGRADPLQKRDLWNPPGPASPLAPSDGEVDAAVHLGLGMSLDADEAADSGVVDLINDDGGAVGQNGEQEGPLADRILVIVAIINSNMVTNSALEDFIQKADTQVAFLVARMDDVDSCMSALEDALGAAMLTALDGRVAALTSELIDQLPVMM</sequence>
<evidence type="ECO:0000313" key="2">
    <source>
        <dbReference type="EMBL" id="CAK0887750.1"/>
    </source>
</evidence>
<reference evidence="2" key="1">
    <citation type="submission" date="2023-10" db="EMBL/GenBank/DDBJ databases">
        <authorList>
            <person name="Chen Y."/>
            <person name="Shah S."/>
            <person name="Dougan E. K."/>
            <person name="Thang M."/>
            <person name="Chan C."/>
        </authorList>
    </citation>
    <scope>NUCLEOTIDE SEQUENCE [LARGE SCALE GENOMIC DNA]</scope>
</reference>